<dbReference type="RefSeq" id="WP_214400176.1">
    <property type="nucleotide sequence ID" value="NZ_LR792632.1"/>
</dbReference>
<dbReference type="Pfam" id="PF01022">
    <property type="entry name" value="HTH_5"/>
    <property type="match status" value="1"/>
</dbReference>
<reference evidence="2 3" key="1">
    <citation type="submission" date="2020-04" db="EMBL/GenBank/DDBJ databases">
        <authorList>
            <consortium name="Genoscope - CEA"/>
            <person name="William W."/>
        </authorList>
    </citation>
    <scope>NUCLEOTIDE SEQUENCE [LARGE SCALE GENOMIC DNA]</scope>
    <source>
        <strain evidence="2 3">SG7</strain>
    </source>
</reference>
<dbReference type="GO" id="GO:0003700">
    <property type="term" value="F:DNA-binding transcription factor activity"/>
    <property type="evidence" value="ECO:0007669"/>
    <property type="project" value="InterPro"/>
</dbReference>
<dbReference type="KEGG" id="mesg:MLAUSG7_0262"/>
<dbReference type="InterPro" id="IPR036390">
    <property type="entry name" value="WH_DNA-bd_sf"/>
</dbReference>
<dbReference type="GeneID" id="65883068"/>
<dbReference type="InterPro" id="IPR011991">
    <property type="entry name" value="ArsR-like_HTH"/>
</dbReference>
<dbReference type="EMBL" id="LR792632">
    <property type="protein sequence ID" value="CAB3287530.1"/>
    <property type="molecule type" value="Genomic_DNA"/>
</dbReference>
<dbReference type="InterPro" id="IPR001845">
    <property type="entry name" value="HTH_ArsR_DNA-bd_dom"/>
</dbReference>
<sequence>MDPIEFIQMSASSIASTMHKLKLKYNPFSEKPIRGNTKFFVGRVSELKEIGEILGSALHGSVANAAIVGTKGIGKSSMLNIIYYATKKQGHWVVEMTASQVTPRQFLIQLLYNILTENIITMSGTIKTDYMEHSNRILDMYRKLNNYGDKVPIHYPRERIERDLEYLINEVKSPDRLCIILIDEADQFAKKSCLSLLQFFHSFLYEEGILTFMAGSPTLMDDLTKISPPIKDRIPKIINMPPLSKDESYDLIIRRLEDAHVEGADELDPFTEDAIHRIVEECDGIPRKIIMTCSESISIAIKHGLTKIDEDVVKKAIHSLGISVGHQILNHLTPAQSEIVKAMAKLGGSATVTQLSEYLKKSPSTIGTHLSDIYEMGYIYKERDGNNVYYRLSKELRDVLIGEDNDELEM</sequence>
<dbReference type="CDD" id="cd00090">
    <property type="entry name" value="HTH_ARSR"/>
    <property type="match status" value="1"/>
</dbReference>
<dbReference type="Gene3D" id="1.10.10.10">
    <property type="entry name" value="Winged helix-like DNA-binding domain superfamily/Winged helix DNA-binding domain"/>
    <property type="match status" value="1"/>
</dbReference>
<keyword evidence="3" id="KW-1185">Reference proteome</keyword>
<evidence type="ECO:0000259" key="1">
    <source>
        <dbReference type="PROSITE" id="PS50987"/>
    </source>
</evidence>
<accession>A0A8D6SVB7</accession>
<dbReference type="InterPro" id="IPR003593">
    <property type="entry name" value="AAA+_ATPase"/>
</dbReference>
<dbReference type="AlphaFoldDB" id="A0A8D6SVB7"/>
<gene>
    <name evidence="2" type="ORF">MLAUSG7_0262</name>
</gene>
<dbReference type="Gene3D" id="3.40.50.300">
    <property type="entry name" value="P-loop containing nucleotide triphosphate hydrolases"/>
    <property type="match status" value="1"/>
</dbReference>
<dbReference type="SMART" id="SM00418">
    <property type="entry name" value="HTH_ARSR"/>
    <property type="match status" value="1"/>
</dbReference>
<name>A0A8D6SVB7_9EURY</name>
<dbReference type="InterPro" id="IPR027417">
    <property type="entry name" value="P-loop_NTPase"/>
</dbReference>
<evidence type="ECO:0000313" key="2">
    <source>
        <dbReference type="EMBL" id="CAB3287530.1"/>
    </source>
</evidence>
<dbReference type="Proteomes" id="UP000679213">
    <property type="component" value="Chromosome I"/>
</dbReference>
<proteinExistence type="predicted"/>
<dbReference type="PANTHER" id="PTHR35894">
    <property type="entry name" value="GENERAL SECRETION PATHWAY PROTEIN A-RELATED"/>
    <property type="match status" value="1"/>
</dbReference>
<dbReference type="SMART" id="SM00382">
    <property type="entry name" value="AAA"/>
    <property type="match status" value="1"/>
</dbReference>
<evidence type="ECO:0000313" key="3">
    <source>
        <dbReference type="Proteomes" id="UP000679213"/>
    </source>
</evidence>
<dbReference type="PANTHER" id="PTHR35894:SF1">
    <property type="entry name" value="PHOSPHORIBULOKINASE _ URIDINE KINASE FAMILY"/>
    <property type="match status" value="1"/>
</dbReference>
<feature type="domain" description="HTH arsR-type" evidence="1">
    <location>
        <begin position="305"/>
        <end position="410"/>
    </location>
</feature>
<dbReference type="InterPro" id="IPR036388">
    <property type="entry name" value="WH-like_DNA-bd_sf"/>
</dbReference>
<dbReference type="SUPFAM" id="SSF46785">
    <property type="entry name" value="Winged helix' DNA-binding domain"/>
    <property type="match status" value="1"/>
</dbReference>
<dbReference type="PROSITE" id="PS50987">
    <property type="entry name" value="HTH_ARSR_2"/>
    <property type="match status" value="1"/>
</dbReference>
<dbReference type="Pfam" id="PF13191">
    <property type="entry name" value="AAA_16"/>
    <property type="match status" value="1"/>
</dbReference>
<organism evidence="2 3">
    <name type="scientific">Methanocaldococcus lauensis</name>
    <dbReference type="NCBI Taxonomy" id="2546128"/>
    <lineage>
        <taxon>Archaea</taxon>
        <taxon>Methanobacteriati</taxon>
        <taxon>Methanobacteriota</taxon>
        <taxon>Methanomada group</taxon>
        <taxon>Methanococci</taxon>
        <taxon>Methanococcales</taxon>
        <taxon>Methanocaldococcaceae</taxon>
        <taxon>Methanocaldococcus</taxon>
    </lineage>
</organism>
<dbReference type="InterPro" id="IPR041664">
    <property type="entry name" value="AAA_16"/>
</dbReference>
<protein>
    <submittedName>
        <fullName evidence="2">HTH arsR-type domain-containing protein</fullName>
    </submittedName>
</protein>
<dbReference type="InterPro" id="IPR052026">
    <property type="entry name" value="ExeA_AAA_ATPase_DNA-bind"/>
</dbReference>
<dbReference type="SUPFAM" id="SSF52540">
    <property type="entry name" value="P-loop containing nucleoside triphosphate hydrolases"/>
    <property type="match status" value="1"/>
</dbReference>